<sequence>MAIYDLGTASLAANGEVTGVGTTWKAPLTLIRVGATIVFKTEPVQIYTISEIISDTQINVYNPNSETVPAGTGYAILAHDGITVQGLAQDVAETLRYYQSRETEVADAVDAFNNFDANDFSAKVAQVNTQHGDIVSIGLQVSTDASKVSADKDAASASALAAESSKNSAATSAQEAEYYAASLDTSILLRKDLALSDLTDKPLARLNLNVYSKIETLNFKNIYPTMTNQEIRAILLSGGDIFVNSGQYYVASATQTWALAQNTRLYWSAGALLSASSNNVTLLRMSSEDVSSAFIRNCKVYNPRLSTVGFNNCIGLHAFNARNNSGVDGLWLDLGLGSSNNGVIIEKFSYGFRFNDSEILNGGVGSIRVLLRNGPNSVLINNHIGYSGDHSGALPDYGIVIFNGSDGSFNFPEGSDLWPTAATVINGGYSQNTSKYGILDSGVSTLVNGTYLERNGVSDVALSSGSYYFTSNATHHSLNVGESCFKGSGANHATIGAFNPADRSIGLYNFASGVNCRADGSKIWGGFLNKIGVVGGLILDLGNNSLKQYSSSSLPINTREGYSSYRINVTSGLDVTTTTPRDGECINLILRGANIQSLSFNGISLDVTGANTSTTKTCLITAIYWSEISTYIINQSTWR</sequence>
<dbReference type="EMBL" id="OR979723">
    <property type="protein sequence ID" value="WYD65317.1"/>
    <property type="molecule type" value="Genomic_DNA"/>
</dbReference>
<name>A0AAU6PXX7_9CAUD</name>
<reference evidence="1" key="1">
    <citation type="submission" date="2023-12" db="EMBL/GenBank/DDBJ databases">
        <title>Determinants of phage host range in porcine enterotoxigenic Escherichia coli.</title>
        <authorList>
            <person name="Gambino M."/>
            <person name="Broensted L."/>
        </authorList>
    </citation>
    <scope>NUCLEOTIDE SEQUENCE</scope>
</reference>
<gene>
    <name evidence="1" type="ORF">ETEP102_52</name>
</gene>
<evidence type="ECO:0000313" key="1">
    <source>
        <dbReference type="EMBL" id="WYD65317.1"/>
    </source>
</evidence>
<proteinExistence type="predicted"/>
<accession>A0AAU6PXX7</accession>
<organism evidence="1">
    <name type="scientific">Escherichia phage ETEP102</name>
    <dbReference type="NCBI Taxonomy" id="3117680"/>
    <lineage>
        <taxon>Viruses</taxon>
        <taxon>Duplodnaviria</taxon>
        <taxon>Heunggongvirae</taxon>
        <taxon>Uroviricota</taxon>
        <taxon>Caudoviricetes</taxon>
    </lineage>
</organism>
<protein>
    <submittedName>
        <fullName evidence="1">Lateral tail fiber protein</fullName>
    </submittedName>
</protein>